<accession>A0A6N2KQJ9</accession>
<evidence type="ECO:0000256" key="2">
    <source>
        <dbReference type="ARBA" id="ARBA00022793"/>
    </source>
</evidence>
<sequence>MDFSLVGKLSSLQTHFETSQLKPLDPEEFRKQAHQMVDFIADYYKNIETFNLDISIPASSEPPGTDHDRVMHTLKHSKHNDPWHDYMAEPQLLSKGQILTVLEADVAAGLVPLYLCATDVANDFGLWVHVDAAYGGSSCICPEFRHHLNGIERVDSLSLSPHKWLLTWQKCARSPGLKSGVRGNMPWYTFE</sequence>
<protein>
    <recommendedName>
        <fullName evidence="7">Aromatic-L-amino-acid decarboxylase</fullName>
    </recommendedName>
</protein>
<keyword evidence="3 5" id="KW-0663">Pyridoxal phosphate</keyword>
<evidence type="ECO:0000256" key="3">
    <source>
        <dbReference type="ARBA" id="ARBA00022898"/>
    </source>
</evidence>
<dbReference type="InterPro" id="IPR015424">
    <property type="entry name" value="PyrdxlP-dep_Trfase"/>
</dbReference>
<dbReference type="GO" id="GO:0030170">
    <property type="term" value="F:pyridoxal phosphate binding"/>
    <property type="evidence" value="ECO:0007669"/>
    <property type="project" value="InterPro"/>
</dbReference>
<comment type="similarity">
    <text evidence="5">Belongs to the group II decarboxylase family.</text>
</comment>
<dbReference type="GO" id="GO:0019752">
    <property type="term" value="P:carboxylic acid metabolic process"/>
    <property type="evidence" value="ECO:0007669"/>
    <property type="project" value="InterPro"/>
</dbReference>
<keyword evidence="2" id="KW-0210">Decarboxylase</keyword>
<dbReference type="PANTHER" id="PTHR11999:SF157">
    <property type="entry name" value="TRYPTOPHAN DECARBOXYLASE 1"/>
    <property type="match status" value="1"/>
</dbReference>
<dbReference type="InterPro" id="IPR002129">
    <property type="entry name" value="PyrdxlP-dep_de-COase"/>
</dbReference>
<gene>
    <name evidence="6" type="ORF">SVIM_LOCUS98482</name>
</gene>
<evidence type="ECO:0000256" key="4">
    <source>
        <dbReference type="ARBA" id="ARBA00023239"/>
    </source>
</evidence>
<dbReference type="EMBL" id="CAADRP010000458">
    <property type="protein sequence ID" value="VFU28824.1"/>
    <property type="molecule type" value="Genomic_DNA"/>
</dbReference>
<dbReference type="GO" id="GO:0016831">
    <property type="term" value="F:carboxy-lyase activity"/>
    <property type="evidence" value="ECO:0007669"/>
    <property type="project" value="TreeGrafter"/>
</dbReference>
<dbReference type="InterPro" id="IPR015421">
    <property type="entry name" value="PyrdxlP-dep_Trfase_major"/>
</dbReference>
<evidence type="ECO:0000313" key="6">
    <source>
        <dbReference type="EMBL" id="VFU28824.1"/>
    </source>
</evidence>
<name>A0A6N2KQJ9_SALVM</name>
<dbReference type="Gene3D" id="1.20.1340.10">
    <property type="entry name" value="dopa decarboxylase, N-terminal domain"/>
    <property type="match status" value="1"/>
</dbReference>
<reference evidence="6" key="1">
    <citation type="submission" date="2019-03" db="EMBL/GenBank/DDBJ databases">
        <authorList>
            <person name="Mank J."/>
            <person name="Almeida P."/>
        </authorList>
    </citation>
    <scope>NUCLEOTIDE SEQUENCE</scope>
    <source>
        <strain evidence="6">78183</strain>
    </source>
</reference>
<dbReference type="GO" id="GO:0005737">
    <property type="term" value="C:cytoplasm"/>
    <property type="evidence" value="ECO:0007669"/>
    <property type="project" value="TreeGrafter"/>
</dbReference>
<proteinExistence type="inferred from homology"/>
<evidence type="ECO:0000256" key="1">
    <source>
        <dbReference type="ARBA" id="ARBA00001933"/>
    </source>
</evidence>
<dbReference type="AlphaFoldDB" id="A0A6N2KQJ9"/>
<dbReference type="SUPFAM" id="SSF53383">
    <property type="entry name" value="PLP-dependent transferases"/>
    <property type="match status" value="1"/>
</dbReference>
<dbReference type="Gene3D" id="3.40.640.10">
    <property type="entry name" value="Type I PLP-dependent aspartate aminotransferase-like (Major domain)"/>
    <property type="match status" value="1"/>
</dbReference>
<comment type="cofactor">
    <cofactor evidence="1 5">
        <name>pyridoxal 5'-phosphate</name>
        <dbReference type="ChEBI" id="CHEBI:597326"/>
    </cofactor>
</comment>
<evidence type="ECO:0008006" key="7">
    <source>
        <dbReference type="Google" id="ProtNLM"/>
    </source>
</evidence>
<organism evidence="6">
    <name type="scientific">Salix viminalis</name>
    <name type="common">Common osier</name>
    <name type="synonym">Basket willow</name>
    <dbReference type="NCBI Taxonomy" id="40686"/>
    <lineage>
        <taxon>Eukaryota</taxon>
        <taxon>Viridiplantae</taxon>
        <taxon>Streptophyta</taxon>
        <taxon>Embryophyta</taxon>
        <taxon>Tracheophyta</taxon>
        <taxon>Spermatophyta</taxon>
        <taxon>Magnoliopsida</taxon>
        <taxon>eudicotyledons</taxon>
        <taxon>Gunneridae</taxon>
        <taxon>Pentapetalae</taxon>
        <taxon>rosids</taxon>
        <taxon>fabids</taxon>
        <taxon>Malpighiales</taxon>
        <taxon>Salicaceae</taxon>
        <taxon>Saliceae</taxon>
        <taxon>Salix</taxon>
    </lineage>
</organism>
<dbReference type="InterPro" id="IPR010977">
    <property type="entry name" value="Aromatic_deC"/>
</dbReference>
<dbReference type="Pfam" id="PF00282">
    <property type="entry name" value="Pyridoxal_deC"/>
    <property type="match status" value="1"/>
</dbReference>
<dbReference type="PANTHER" id="PTHR11999">
    <property type="entry name" value="GROUP II PYRIDOXAL-5-PHOSPHATE DECARBOXYLASE"/>
    <property type="match status" value="1"/>
</dbReference>
<keyword evidence="4 5" id="KW-0456">Lyase</keyword>
<evidence type="ECO:0000256" key="5">
    <source>
        <dbReference type="RuleBase" id="RU000382"/>
    </source>
</evidence>